<reference evidence="1 2" key="1">
    <citation type="journal article" date="2023" name="BMC Biol.">
        <title>The compact genome of the sponge Oopsacas minuta (Hexactinellida) is lacking key metazoan core genes.</title>
        <authorList>
            <person name="Santini S."/>
            <person name="Schenkelaars Q."/>
            <person name="Jourda C."/>
            <person name="Duchesne M."/>
            <person name="Belahbib H."/>
            <person name="Rocher C."/>
            <person name="Selva M."/>
            <person name="Riesgo A."/>
            <person name="Vervoort M."/>
            <person name="Leys S.P."/>
            <person name="Kodjabachian L."/>
            <person name="Le Bivic A."/>
            <person name="Borchiellini C."/>
            <person name="Claverie J.M."/>
            <person name="Renard E."/>
        </authorList>
    </citation>
    <scope>NUCLEOTIDE SEQUENCE [LARGE SCALE GENOMIC DNA]</scope>
    <source>
        <strain evidence="1">SPO-2</strain>
    </source>
</reference>
<sequence length="189" mass="21844">MADDVEQQVVAEILGAPLNKFPIQLDESTDVSNCAQLLVFARYIKDGEFKEEFLFCHCSETATKGEDVFQQVFDYFERMGLFWKNVSGCTTDAVLGMLGINSGFRAWVETVNPFSKHNHCMIHRYALASKILPSDLKLVLEDAVTMVNYIMSSALNTRVFRLLCQELDIDHQNLLFYTEFRWFSRWNML</sequence>
<name>A0AAV7JXZ4_9METZ</name>
<organism evidence="1 2">
    <name type="scientific">Oopsacas minuta</name>
    <dbReference type="NCBI Taxonomy" id="111878"/>
    <lineage>
        <taxon>Eukaryota</taxon>
        <taxon>Metazoa</taxon>
        <taxon>Porifera</taxon>
        <taxon>Hexactinellida</taxon>
        <taxon>Hexasterophora</taxon>
        <taxon>Lyssacinosida</taxon>
        <taxon>Leucopsacidae</taxon>
        <taxon>Oopsacas</taxon>
    </lineage>
</organism>
<dbReference type="PANTHER" id="PTHR45913">
    <property type="entry name" value="EPM2A-INTERACTING PROTEIN 1"/>
    <property type="match status" value="1"/>
</dbReference>
<dbReference type="Proteomes" id="UP001165289">
    <property type="component" value="Unassembled WGS sequence"/>
</dbReference>
<dbReference type="AlphaFoldDB" id="A0AAV7JXZ4"/>
<protein>
    <submittedName>
        <fullName evidence="1">Zinc finger protein</fullName>
    </submittedName>
</protein>
<dbReference type="EMBL" id="JAKMXF010000244">
    <property type="protein sequence ID" value="KAI6653898.1"/>
    <property type="molecule type" value="Genomic_DNA"/>
</dbReference>
<comment type="caution">
    <text evidence="1">The sequence shown here is derived from an EMBL/GenBank/DDBJ whole genome shotgun (WGS) entry which is preliminary data.</text>
</comment>
<keyword evidence="2" id="KW-1185">Reference proteome</keyword>
<dbReference type="PANTHER" id="PTHR45913:SF22">
    <property type="entry name" value="SCAN BOX DOMAIN-CONTAINING PROTEIN"/>
    <property type="match status" value="1"/>
</dbReference>
<proteinExistence type="predicted"/>
<evidence type="ECO:0000313" key="1">
    <source>
        <dbReference type="EMBL" id="KAI6653898.1"/>
    </source>
</evidence>
<evidence type="ECO:0000313" key="2">
    <source>
        <dbReference type="Proteomes" id="UP001165289"/>
    </source>
</evidence>
<gene>
    <name evidence="1" type="ORF">LOD99_3074</name>
</gene>
<accession>A0AAV7JXZ4</accession>